<dbReference type="AlphaFoldDB" id="I7M260"/>
<dbReference type="CDD" id="cd10211">
    <property type="entry name" value="ASKHA_NBD_Arp5"/>
    <property type="match status" value="1"/>
</dbReference>
<dbReference type="RefSeq" id="XP_001019626.1">
    <property type="nucleotide sequence ID" value="XM_001019626.3"/>
</dbReference>
<evidence type="ECO:0000256" key="1">
    <source>
        <dbReference type="ARBA" id="ARBA00004123"/>
    </source>
</evidence>
<keyword evidence="4" id="KW-0539">Nucleus</keyword>
<proteinExistence type="inferred from homology"/>
<keyword evidence="9" id="KW-1185">Reference proteome</keyword>
<dbReference type="InterPro" id="IPR043129">
    <property type="entry name" value="ATPase_NBD"/>
</dbReference>
<dbReference type="Gene3D" id="3.90.640.10">
    <property type="entry name" value="Actin, Chain A, domain 4"/>
    <property type="match status" value="2"/>
</dbReference>
<dbReference type="SMART" id="SM00268">
    <property type="entry name" value="ACTIN"/>
    <property type="match status" value="1"/>
</dbReference>
<dbReference type="Gene3D" id="2.30.36.70">
    <property type="entry name" value="Actin, Chain A, domain 2"/>
    <property type="match status" value="1"/>
</dbReference>
<evidence type="ECO:0000256" key="7">
    <source>
        <dbReference type="SAM" id="Coils"/>
    </source>
</evidence>
<keyword evidence="2" id="KW-0805">Transcription regulation</keyword>
<evidence type="ECO:0000256" key="3">
    <source>
        <dbReference type="ARBA" id="ARBA00023163"/>
    </source>
</evidence>
<dbReference type="Proteomes" id="UP000009168">
    <property type="component" value="Unassembled WGS sequence"/>
</dbReference>
<dbReference type="GeneID" id="7829268"/>
<dbReference type="InParanoid" id="I7M260"/>
<evidence type="ECO:0000313" key="9">
    <source>
        <dbReference type="Proteomes" id="UP000009168"/>
    </source>
</evidence>
<dbReference type="HOGENOM" id="CLU_008246_1_0_1"/>
<dbReference type="KEGG" id="tet:TTHERM_00133470"/>
<evidence type="ECO:0000256" key="4">
    <source>
        <dbReference type="ARBA" id="ARBA00023242"/>
    </source>
</evidence>
<dbReference type="Pfam" id="PF00022">
    <property type="entry name" value="Actin"/>
    <property type="match status" value="2"/>
</dbReference>
<comment type="similarity">
    <text evidence="6">Belongs to the actin family.</text>
</comment>
<evidence type="ECO:0000256" key="6">
    <source>
        <dbReference type="RuleBase" id="RU000487"/>
    </source>
</evidence>
<feature type="coiled-coil region" evidence="7">
    <location>
        <begin position="426"/>
        <end position="460"/>
    </location>
</feature>
<keyword evidence="3" id="KW-0804">Transcription</keyword>
<sequence length="725" mass="84212">MKTQKYLREPQRFLIYDVRQYNNPLYEPASDRKPTLIQNDYNTEIPILIDYGSGITKAGWGNSTKPDLSVQSLLSKSKDSKTSITQALTSSKIKDVDLFKGNYRSPYERNIIQQFGLLENLNDFIFNEIGVVESKVDHPLIITEPVANPEYCRQNLLEQYFECYEIPSVMIGVDTFFATFYEFGQDRYQSETCLIISIGHTTCHIIPMVNGQIIFEEIKRINVGYFNSFEVLYKQLILKNNHQKHHLDYQTVQAIHLNNCSVAVNYDEQLKYLKLGTDGFQNKFYSNPIVRENNILTDLECLQEPIYIDFPIQQKIIDESELLRKQEIRQKQAERLKEAMQKKREEKKRAHEKELAELESLEIKFKEDQQSAKMVIEQYFGKGKGIEEVRKRIQKVKVKLGFLPKDTLEEDKYTLINIADSQLTAQQQKQKKLQIIQKQAAETRAEKKALEKQKKEEIIKMKTSNPEVYLNMLYEKRLKIIKKVDEKKKHQQELSTRNSRVNQKRMQTIAQLGASEKIGKDDNFGMNDEDWNIYIGIQKDYESDEENQEMKLNEIEIELREMDPNFDDKIKIGEVNPYGLSMQEPFIELSVDRFRGNEAIFQPGIVGVDQSGLSDVITFVLNKFPAETQAKLLSNIRITGGGSVMQGLAKRMERDLTSNFKVGSVVQVNLMSEPIFGAWLGMQKVYKQYGNKLNDYFISKQEYFEKGSSEGLFKSNPFSNVVIPY</sequence>
<dbReference type="EMBL" id="GG662639">
    <property type="protein sequence ID" value="EAR99381.1"/>
    <property type="molecule type" value="Genomic_DNA"/>
</dbReference>
<dbReference type="PANTHER" id="PTHR11937">
    <property type="entry name" value="ACTIN"/>
    <property type="match status" value="1"/>
</dbReference>
<dbReference type="OMA" id="YPFTEHV"/>
<comment type="catalytic activity">
    <reaction evidence="5">
        <text>ATP + H2O = ADP + phosphate + H(+)</text>
        <dbReference type="Rhea" id="RHEA:13065"/>
        <dbReference type="ChEBI" id="CHEBI:15377"/>
        <dbReference type="ChEBI" id="CHEBI:15378"/>
        <dbReference type="ChEBI" id="CHEBI:30616"/>
        <dbReference type="ChEBI" id="CHEBI:43474"/>
        <dbReference type="ChEBI" id="CHEBI:456216"/>
    </reaction>
</comment>
<dbReference type="STRING" id="312017.I7M260"/>
<organism evidence="8 9">
    <name type="scientific">Tetrahymena thermophila (strain SB210)</name>
    <dbReference type="NCBI Taxonomy" id="312017"/>
    <lineage>
        <taxon>Eukaryota</taxon>
        <taxon>Sar</taxon>
        <taxon>Alveolata</taxon>
        <taxon>Ciliophora</taxon>
        <taxon>Intramacronucleata</taxon>
        <taxon>Oligohymenophorea</taxon>
        <taxon>Hymenostomatida</taxon>
        <taxon>Tetrahymenina</taxon>
        <taxon>Tetrahymenidae</taxon>
        <taxon>Tetrahymena</taxon>
    </lineage>
</organism>
<dbReference type="GO" id="GO:0005634">
    <property type="term" value="C:nucleus"/>
    <property type="evidence" value="ECO:0007669"/>
    <property type="project" value="UniProtKB-SubCell"/>
</dbReference>
<gene>
    <name evidence="8" type="ORF">TTHERM_00133470</name>
</gene>
<dbReference type="FunFam" id="3.30.420.40:FF:000122">
    <property type="entry name" value="ARP5 actin-related protein 5 homolog"/>
    <property type="match status" value="1"/>
</dbReference>
<feature type="coiled-coil region" evidence="7">
    <location>
        <begin position="323"/>
        <end position="368"/>
    </location>
</feature>
<dbReference type="InterPro" id="IPR004000">
    <property type="entry name" value="Actin"/>
</dbReference>
<name>I7M260_TETTS</name>
<protein>
    <submittedName>
        <fullName evidence="8">Actin</fullName>
    </submittedName>
</protein>
<comment type="subcellular location">
    <subcellularLocation>
        <location evidence="1">Nucleus</location>
    </subcellularLocation>
</comment>
<dbReference type="SUPFAM" id="SSF53067">
    <property type="entry name" value="Actin-like ATPase domain"/>
    <property type="match status" value="2"/>
</dbReference>
<dbReference type="Gene3D" id="3.30.420.40">
    <property type="match status" value="4"/>
</dbReference>
<reference evidence="9" key="1">
    <citation type="journal article" date="2006" name="PLoS Biol.">
        <title>Macronuclear genome sequence of the ciliate Tetrahymena thermophila, a model eukaryote.</title>
        <authorList>
            <person name="Eisen J.A."/>
            <person name="Coyne R.S."/>
            <person name="Wu M."/>
            <person name="Wu D."/>
            <person name="Thiagarajan M."/>
            <person name="Wortman J.R."/>
            <person name="Badger J.H."/>
            <person name="Ren Q."/>
            <person name="Amedeo P."/>
            <person name="Jones K.M."/>
            <person name="Tallon L.J."/>
            <person name="Delcher A.L."/>
            <person name="Salzberg S.L."/>
            <person name="Silva J.C."/>
            <person name="Haas B.J."/>
            <person name="Majoros W.H."/>
            <person name="Farzad M."/>
            <person name="Carlton J.M."/>
            <person name="Smith R.K. Jr."/>
            <person name="Garg J."/>
            <person name="Pearlman R.E."/>
            <person name="Karrer K.M."/>
            <person name="Sun L."/>
            <person name="Manning G."/>
            <person name="Elde N.C."/>
            <person name="Turkewitz A.P."/>
            <person name="Asai D.J."/>
            <person name="Wilkes D.E."/>
            <person name="Wang Y."/>
            <person name="Cai H."/>
            <person name="Collins K."/>
            <person name="Stewart B.A."/>
            <person name="Lee S.R."/>
            <person name="Wilamowska K."/>
            <person name="Weinberg Z."/>
            <person name="Ruzzo W.L."/>
            <person name="Wloga D."/>
            <person name="Gaertig J."/>
            <person name="Frankel J."/>
            <person name="Tsao C.-C."/>
            <person name="Gorovsky M.A."/>
            <person name="Keeling P.J."/>
            <person name="Waller R.F."/>
            <person name="Patron N.J."/>
            <person name="Cherry J.M."/>
            <person name="Stover N.A."/>
            <person name="Krieger C.J."/>
            <person name="del Toro C."/>
            <person name="Ryder H.F."/>
            <person name="Williamson S.C."/>
            <person name="Barbeau R.A."/>
            <person name="Hamilton E.P."/>
            <person name="Orias E."/>
        </authorList>
    </citation>
    <scope>NUCLEOTIDE SEQUENCE [LARGE SCALE GENOMIC DNA]</scope>
    <source>
        <strain evidence="9">SB210</strain>
    </source>
</reference>
<evidence type="ECO:0000256" key="2">
    <source>
        <dbReference type="ARBA" id="ARBA00023015"/>
    </source>
</evidence>
<evidence type="ECO:0000313" key="8">
    <source>
        <dbReference type="EMBL" id="EAR99381.1"/>
    </source>
</evidence>
<dbReference type="eggNOG" id="KOG0681">
    <property type="taxonomic scope" value="Eukaryota"/>
</dbReference>
<dbReference type="OrthoDB" id="7340501at2759"/>
<keyword evidence="7" id="KW-0175">Coiled coil</keyword>
<evidence type="ECO:0000256" key="5">
    <source>
        <dbReference type="ARBA" id="ARBA00049360"/>
    </source>
</evidence>
<accession>I7M260</accession>